<dbReference type="OrthoDB" id="1489643at2"/>
<evidence type="ECO:0000313" key="2">
    <source>
        <dbReference type="Proteomes" id="UP000271937"/>
    </source>
</evidence>
<dbReference type="AlphaFoldDB" id="A0A3P3W8D1"/>
<gene>
    <name evidence="1" type="ORF">EG849_11345</name>
</gene>
<sequence length="394" mass="45891">MKKITTLFLFLVLVSCGVKQTTNLLASGEYDAAIDNAVNSLRQNKDKKGKQDYIYLLEEAFAKAKDRDLRQINLLVKDANPQKLEKIYDTYILLHNRQEQIRPLLPLHLMKENRNAKFEFDDYSDQIVSSKNALAKYLYDNAKALLFTKDKMTVRRAYDDLVYLEQLSPNFKDTKKLIDEAYAKGTDYVSVSMKNDTKMVIPQDLQRDLLDFSTYGLNDKWTVYHSNKQKNVAYDYGIAVNFKDILISPEQLKEKQFTKEKQIKDGLKNLLDARGNVVKDSLGNIIKVDKFKTVKVDIYEFRQFKSVLVTAKVDYVDLKTNQLLETFPLSSEFIFENIYSNYRGDKRAADESYYTYFGRKSVPFPSNEQMVFDSGEDLKLKIKNIILRNKLRKN</sequence>
<protein>
    <recommendedName>
        <fullName evidence="3">Lipoprotein</fullName>
    </recommendedName>
</protein>
<dbReference type="EMBL" id="RQVR01000012">
    <property type="protein sequence ID" value="RRJ90246.1"/>
    <property type="molecule type" value="Genomic_DNA"/>
</dbReference>
<accession>A0A3P3W8D1</accession>
<keyword evidence="2" id="KW-1185">Reference proteome</keyword>
<name>A0A3P3W8D1_9FLAO</name>
<evidence type="ECO:0000313" key="1">
    <source>
        <dbReference type="EMBL" id="RRJ90246.1"/>
    </source>
</evidence>
<evidence type="ECO:0008006" key="3">
    <source>
        <dbReference type="Google" id="ProtNLM"/>
    </source>
</evidence>
<proteinExistence type="predicted"/>
<organism evidence="1 2">
    <name type="scientific">Flavobacterium macacae</name>
    <dbReference type="NCBI Taxonomy" id="2488993"/>
    <lineage>
        <taxon>Bacteria</taxon>
        <taxon>Pseudomonadati</taxon>
        <taxon>Bacteroidota</taxon>
        <taxon>Flavobacteriia</taxon>
        <taxon>Flavobacteriales</taxon>
        <taxon>Flavobacteriaceae</taxon>
        <taxon>Flavobacterium</taxon>
    </lineage>
</organism>
<dbReference type="RefSeq" id="WP_125013201.1">
    <property type="nucleotide sequence ID" value="NZ_RQVR01000012.1"/>
</dbReference>
<reference evidence="1 2" key="1">
    <citation type="submission" date="2018-11" db="EMBL/GenBank/DDBJ databases">
        <title>Flavobacterium sp. nov., YIM 102600 draft genome.</title>
        <authorList>
            <person name="Li G."/>
            <person name="Jiang Y."/>
        </authorList>
    </citation>
    <scope>NUCLEOTIDE SEQUENCE [LARGE SCALE GENOMIC DNA]</scope>
    <source>
        <strain evidence="1 2">YIM 102600</strain>
    </source>
</reference>
<comment type="caution">
    <text evidence="1">The sequence shown here is derived from an EMBL/GenBank/DDBJ whole genome shotgun (WGS) entry which is preliminary data.</text>
</comment>
<dbReference type="PROSITE" id="PS51257">
    <property type="entry name" value="PROKAR_LIPOPROTEIN"/>
    <property type="match status" value="1"/>
</dbReference>
<dbReference type="Proteomes" id="UP000271937">
    <property type="component" value="Unassembled WGS sequence"/>
</dbReference>